<dbReference type="PANTHER" id="PTHR47053">
    <property type="entry name" value="MUREIN DD-ENDOPEPTIDASE MEPH-RELATED"/>
    <property type="match status" value="1"/>
</dbReference>
<keyword evidence="3" id="KW-0378">Hydrolase</keyword>
<feature type="coiled-coil region" evidence="5">
    <location>
        <begin position="49"/>
        <end position="83"/>
    </location>
</feature>
<keyword evidence="2" id="KW-0645">Protease</keyword>
<dbReference type="Pfam" id="PF00877">
    <property type="entry name" value="NLPC_P60"/>
    <property type="match status" value="1"/>
</dbReference>
<keyword evidence="5" id="KW-0175">Coiled coil</keyword>
<feature type="domain" description="NlpC/P60" evidence="6">
    <location>
        <begin position="230"/>
        <end position="350"/>
    </location>
</feature>
<gene>
    <name evidence="7" type="ORF">UFOPK2788_00334</name>
</gene>
<comment type="similarity">
    <text evidence="1">Belongs to the peptidase C40 family.</text>
</comment>
<dbReference type="InterPro" id="IPR000064">
    <property type="entry name" value="NLP_P60_dom"/>
</dbReference>
<proteinExistence type="inferred from homology"/>
<dbReference type="GO" id="GO:0008234">
    <property type="term" value="F:cysteine-type peptidase activity"/>
    <property type="evidence" value="ECO:0007669"/>
    <property type="project" value="UniProtKB-KW"/>
</dbReference>
<organism evidence="7">
    <name type="scientific">freshwater metagenome</name>
    <dbReference type="NCBI Taxonomy" id="449393"/>
    <lineage>
        <taxon>unclassified sequences</taxon>
        <taxon>metagenomes</taxon>
        <taxon>ecological metagenomes</taxon>
    </lineage>
</organism>
<keyword evidence="4" id="KW-0788">Thiol protease</keyword>
<dbReference type="AlphaFoldDB" id="A0A6J6SEK2"/>
<dbReference type="PANTHER" id="PTHR47053:SF1">
    <property type="entry name" value="MUREIN DD-ENDOPEPTIDASE MEPH-RELATED"/>
    <property type="match status" value="1"/>
</dbReference>
<dbReference type="Gene3D" id="3.90.1720.10">
    <property type="entry name" value="endopeptidase domain like (from Nostoc punctiforme)"/>
    <property type="match status" value="1"/>
</dbReference>
<name>A0A6J6SEK2_9ZZZZ</name>
<dbReference type="SUPFAM" id="SSF54001">
    <property type="entry name" value="Cysteine proteinases"/>
    <property type="match status" value="1"/>
</dbReference>
<evidence type="ECO:0000256" key="5">
    <source>
        <dbReference type="SAM" id="Coils"/>
    </source>
</evidence>
<evidence type="ECO:0000259" key="6">
    <source>
        <dbReference type="PROSITE" id="PS51935"/>
    </source>
</evidence>
<protein>
    <submittedName>
        <fullName evidence="7">Unannotated protein</fullName>
    </submittedName>
</protein>
<feature type="coiled-coil region" evidence="5">
    <location>
        <begin position="197"/>
        <end position="224"/>
    </location>
</feature>
<evidence type="ECO:0000256" key="4">
    <source>
        <dbReference type="ARBA" id="ARBA00022807"/>
    </source>
</evidence>
<dbReference type="InterPro" id="IPR051202">
    <property type="entry name" value="Peptidase_C40"/>
</dbReference>
<dbReference type="InterPro" id="IPR038765">
    <property type="entry name" value="Papain-like_cys_pep_sf"/>
</dbReference>
<evidence type="ECO:0000313" key="7">
    <source>
        <dbReference type="EMBL" id="CAB4733351.1"/>
    </source>
</evidence>
<accession>A0A6J6SEK2</accession>
<dbReference type="PROSITE" id="PS51935">
    <property type="entry name" value="NLPC_P60"/>
    <property type="match status" value="1"/>
</dbReference>
<dbReference type="EMBL" id="CAEZYV010000033">
    <property type="protein sequence ID" value="CAB4733351.1"/>
    <property type="molecule type" value="Genomic_DNA"/>
</dbReference>
<sequence>MKRADTGYPSRMKLHKSIARILVAALAFSLIPLSSTSAAPSLNDVRTRVRILQEQAAAAGEAAQQAKVEYKSLTRKLESVQRQAAADAATVAKFKNSLGAIAREQYKNGSMSQSLELLFSSDPKLFLAAAGSLESVTRKQSLQLKQYSVAKQRLTATSLTVNDKLTLAKRAQARYLAQEKAVKDKLASAQKLLNSLSKAERARLAKLNEDAENADQKKSLAQAAKTNLGSGRGSIALRFSIKQIGDRYVYGAAGPTLWDCSGLTMRAFGTAGVSLPHSAAAQSRYGKRIALNQLKPGDLVFFGRNRYISHVGIYISKGQMVNAPRPGSRVKIMKFTPNFGSLSFYGARRI</sequence>
<reference evidence="7" key="1">
    <citation type="submission" date="2020-05" db="EMBL/GenBank/DDBJ databases">
        <authorList>
            <person name="Chiriac C."/>
            <person name="Salcher M."/>
            <person name="Ghai R."/>
            <person name="Kavagutti S V."/>
        </authorList>
    </citation>
    <scope>NUCLEOTIDE SEQUENCE</scope>
</reference>
<evidence type="ECO:0000256" key="3">
    <source>
        <dbReference type="ARBA" id="ARBA00022801"/>
    </source>
</evidence>
<dbReference type="GO" id="GO:0006508">
    <property type="term" value="P:proteolysis"/>
    <property type="evidence" value="ECO:0007669"/>
    <property type="project" value="UniProtKB-KW"/>
</dbReference>
<evidence type="ECO:0000256" key="2">
    <source>
        <dbReference type="ARBA" id="ARBA00022670"/>
    </source>
</evidence>
<evidence type="ECO:0000256" key="1">
    <source>
        <dbReference type="ARBA" id="ARBA00007074"/>
    </source>
</evidence>